<keyword evidence="2" id="KW-0805">Transcription regulation</keyword>
<accession>A0AAE0G131</accession>
<dbReference type="PANTHER" id="PTHR13690">
    <property type="entry name" value="TRANSCRIPTION FACTOR POSF21-RELATED"/>
    <property type="match status" value="1"/>
</dbReference>
<feature type="coiled-coil region" evidence="6">
    <location>
        <begin position="299"/>
        <end position="364"/>
    </location>
</feature>
<dbReference type="Pfam" id="PF00170">
    <property type="entry name" value="bZIP_1"/>
    <property type="match status" value="1"/>
</dbReference>
<keyword evidence="10" id="KW-1185">Reference proteome</keyword>
<dbReference type="GO" id="GO:0005634">
    <property type="term" value="C:nucleus"/>
    <property type="evidence" value="ECO:0007669"/>
    <property type="project" value="UniProtKB-SubCell"/>
</dbReference>
<feature type="compositionally biased region" description="Basic and acidic residues" evidence="7">
    <location>
        <begin position="174"/>
        <end position="183"/>
    </location>
</feature>
<feature type="region of interest" description="Disordered" evidence="7">
    <location>
        <begin position="32"/>
        <end position="60"/>
    </location>
</feature>
<evidence type="ECO:0000256" key="4">
    <source>
        <dbReference type="ARBA" id="ARBA00023163"/>
    </source>
</evidence>
<evidence type="ECO:0000256" key="6">
    <source>
        <dbReference type="SAM" id="Coils"/>
    </source>
</evidence>
<dbReference type="GO" id="GO:0003700">
    <property type="term" value="F:DNA-binding transcription factor activity"/>
    <property type="evidence" value="ECO:0007669"/>
    <property type="project" value="InterPro"/>
</dbReference>
<dbReference type="PANTHER" id="PTHR13690:SF124">
    <property type="entry name" value="TRANSCRIPTION FACTOR RF2A"/>
    <property type="match status" value="1"/>
</dbReference>
<name>A0AAE0G131_9CHLO</name>
<evidence type="ECO:0000256" key="7">
    <source>
        <dbReference type="SAM" id="MobiDB-lite"/>
    </source>
</evidence>
<dbReference type="PROSITE" id="PS50217">
    <property type="entry name" value="BZIP"/>
    <property type="match status" value="1"/>
</dbReference>
<dbReference type="CDD" id="cd14703">
    <property type="entry name" value="bZIP_plant_RF2"/>
    <property type="match status" value="1"/>
</dbReference>
<keyword evidence="3" id="KW-0238">DNA-binding</keyword>
<gene>
    <name evidence="9" type="ORF">CYMTET_22090</name>
</gene>
<dbReference type="SUPFAM" id="SSF57959">
    <property type="entry name" value="Leucine zipper domain"/>
    <property type="match status" value="1"/>
</dbReference>
<sequence>MSLTDTMKVNSMSNAGQMPVPNRIYSFPESGFPPFLERGPGQPMVQPSANPSALPNPSGSQHIQFNQQMCVDAGITPNAVSVRTPSNQHVFTTAPSTSGPFAPGTHPLNLPQPLAPYPVVGQPGPIGYSNKPGPTISQLALCMHSEGDSALPDNSSHDYTGSLPMQGPGQYSAELKDMPEAPNKRRGHRRSASQPTDMTTFSQPQQTCAEQEEQHWSQLEQATAAGMGGTAFGPGTSRVDRKGAARPPATAALAAIVAGAPLVGPDAAQAALLDPKRAKRILANRQSAARSKERKLRYINELERRVSLLTSEATNLSEEFSSLQRESHNLGAEKDELDKQLKTLEQSIQQRDKLNNQMQSSLVENGIP</sequence>
<comment type="subcellular location">
    <subcellularLocation>
        <location evidence="1">Nucleus</location>
    </subcellularLocation>
</comment>
<dbReference type="GO" id="GO:0003677">
    <property type="term" value="F:DNA binding"/>
    <property type="evidence" value="ECO:0007669"/>
    <property type="project" value="UniProtKB-KW"/>
</dbReference>
<keyword evidence="6" id="KW-0175">Coiled coil</keyword>
<feature type="region of interest" description="Disordered" evidence="7">
    <location>
        <begin position="147"/>
        <end position="216"/>
    </location>
</feature>
<proteinExistence type="predicted"/>
<feature type="compositionally biased region" description="Polar residues" evidence="7">
    <location>
        <begin position="192"/>
        <end position="209"/>
    </location>
</feature>
<dbReference type="EMBL" id="LGRX02010935">
    <property type="protein sequence ID" value="KAK3269472.1"/>
    <property type="molecule type" value="Genomic_DNA"/>
</dbReference>
<organism evidence="9 10">
    <name type="scientific">Cymbomonas tetramitiformis</name>
    <dbReference type="NCBI Taxonomy" id="36881"/>
    <lineage>
        <taxon>Eukaryota</taxon>
        <taxon>Viridiplantae</taxon>
        <taxon>Chlorophyta</taxon>
        <taxon>Pyramimonadophyceae</taxon>
        <taxon>Pyramimonadales</taxon>
        <taxon>Pyramimonadaceae</taxon>
        <taxon>Cymbomonas</taxon>
    </lineage>
</organism>
<evidence type="ECO:0000256" key="3">
    <source>
        <dbReference type="ARBA" id="ARBA00023125"/>
    </source>
</evidence>
<evidence type="ECO:0000259" key="8">
    <source>
        <dbReference type="PROSITE" id="PS50217"/>
    </source>
</evidence>
<dbReference type="Proteomes" id="UP001190700">
    <property type="component" value="Unassembled WGS sequence"/>
</dbReference>
<dbReference type="AlphaFoldDB" id="A0AAE0G131"/>
<protein>
    <recommendedName>
        <fullName evidence="8">BZIP domain-containing protein</fullName>
    </recommendedName>
</protein>
<keyword evidence="4" id="KW-0804">Transcription</keyword>
<evidence type="ECO:0000256" key="2">
    <source>
        <dbReference type="ARBA" id="ARBA00023015"/>
    </source>
</evidence>
<keyword evidence="5" id="KW-0539">Nucleus</keyword>
<feature type="domain" description="BZIP" evidence="8">
    <location>
        <begin position="274"/>
        <end position="337"/>
    </location>
</feature>
<evidence type="ECO:0000256" key="5">
    <source>
        <dbReference type="ARBA" id="ARBA00023242"/>
    </source>
</evidence>
<evidence type="ECO:0000313" key="9">
    <source>
        <dbReference type="EMBL" id="KAK3269472.1"/>
    </source>
</evidence>
<comment type="caution">
    <text evidence="9">The sequence shown here is derived from an EMBL/GenBank/DDBJ whole genome shotgun (WGS) entry which is preliminary data.</text>
</comment>
<dbReference type="InterPro" id="IPR046347">
    <property type="entry name" value="bZIP_sf"/>
</dbReference>
<dbReference type="SMART" id="SM00338">
    <property type="entry name" value="BRLZ"/>
    <property type="match status" value="1"/>
</dbReference>
<dbReference type="InterPro" id="IPR004827">
    <property type="entry name" value="bZIP"/>
</dbReference>
<evidence type="ECO:0000256" key="1">
    <source>
        <dbReference type="ARBA" id="ARBA00004123"/>
    </source>
</evidence>
<dbReference type="Gene3D" id="1.20.5.170">
    <property type="match status" value="1"/>
</dbReference>
<evidence type="ECO:0000313" key="10">
    <source>
        <dbReference type="Proteomes" id="UP001190700"/>
    </source>
</evidence>
<dbReference type="InterPro" id="IPR044759">
    <property type="entry name" value="bZIP_RF2"/>
</dbReference>
<feature type="compositionally biased region" description="Low complexity" evidence="7">
    <location>
        <begin position="47"/>
        <end position="60"/>
    </location>
</feature>
<reference evidence="9 10" key="1">
    <citation type="journal article" date="2015" name="Genome Biol. Evol.">
        <title>Comparative Genomics of a Bacterivorous Green Alga Reveals Evolutionary Causalities and Consequences of Phago-Mixotrophic Mode of Nutrition.</title>
        <authorList>
            <person name="Burns J.A."/>
            <person name="Paasch A."/>
            <person name="Narechania A."/>
            <person name="Kim E."/>
        </authorList>
    </citation>
    <scope>NUCLEOTIDE SEQUENCE [LARGE SCALE GENOMIC DNA]</scope>
    <source>
        <strain evidence="9 10">PLY_AMNH</strain>
    </source>
</reference>